<evidence type="ECO:0000313" key="2">
    <source>
        <dbReference type="EMBL" id="CAI9114141.1"/>
    </source>
</evidence>
<feature type="compositionally biased region" description="Basic and acidic residues" evidence="1">
    <location>
        <begin position="79"/>
        <end position="90"/>
    </location>
</feature>
<feature type="region of interest" description="Disordered" evidence="1">
    <location>
        <begin position="39"/>
        <end position="97"/>
    </location>
</feature>
<gene>
    <name evidence="2" type="ORF">OLC1_LOCUS20983</name>
</gene>
<protein>
    <submittedName>
        <fullName evidence="2">OLC1v1014794C1</fullName>
    </submittedName>
</protein>
<name>A0AAV1E1R3_OLDCO</name>
<keyword evidence="3" id="KW-1185">Reference proteome</keyword>
<proteinExistence type="predicted"/>
<evidence type="ECO:0000313" key="3">
    <source>
        <dbReference type="Proteomes" id="UP001161247"/>
    </source>
</evidence>
<accession>A0AAV1E1R3</accession>
<reference evidence="2" key="1">
    <citation type="submission" date="2023-03" db="EMBL/GenBank/DDBJ databases">
        <authorList>
            <person name="Julca I."/>
        </authorList>
    </citation>
    <scope>NUCLEOTIDE SEQUENCE</scope>
</reference>
<evidence type="ECO:0000256" key="1">
    <source>
        <dbReference type="SAM" id="MobiDB-lite"/>
    </source>
</evidence>
<dbReference type="AlphaFoldDB" id="A0AAV1E1R3"/>
<dbReference type="EMBL" id="OX459124">
    <property type="protein sequence ID" value="CAI9114141.1"/>
    <property type="molecule type" value="Genomic_DNA"/>
</dbReference>
<dbReference type="Proteomes" id="UP001161247">
    <property type="component" value="Chromosome 7"/>
</dbReference>
<sequence>MVRAIEEEQEIYKSRLTHFKQMQQANGRQATRSMIIEGNINGEDAMDNEKVTSRSYVSGHHSGDGERQGGVGRPLNRSDVLKSRLDDPASRKPSGKPQKYFFRLFFP</sequence>
<organism evidence="2 3">
    <name type="scientific">Oldenlandia corymbosa var. corymbosa</name>
    <dbReference type="NCBI Taxonomy" id="529605"/>
    <lineage>
        <taxon>Eukaryota</taxon>
        <taxon>Viridiplantae</taxon>
        <taxon>Streptophyta</taxon>
        <taxon>Embryophyta</taxon>
        <taxon>Tracheophyta</taxon>
        <taxon>Spermatophyta</taxon>
        <taxon>Magnoliopsida</taxon>
        <taxon>eudicotyledons</taxon>
        <taxon>Gunneridae</taxon>
        <taxon>Pentapetalae</taxon>
        <taxon>asterids</taxon>
        <taxon>lamiids</taxon>
        <taxon>Gentianales</taxon>
        <taxon>Rubiaceae</taxon>
        <taxon>Rubioideae</taxon>
        <taxon>Spermacoceae</taxon>
        <taxon>Hedyotis-Oldenlandia complex</taxon>
        <taxon>Oldenlandia</taxon>
    </lineage>
</organism>